<dbReference type="EMBL" id="CAJHNH020002101">
    <property type="protein sequence ID" value="CAG5125567.1"/>
    <property type="molecule type" value="Genomic_DNA"/>
</dbReference>
<keyword evidence="4" id="KW-1185">Reference proteome</keyword>
<evidence type="ECO:0000256" key="1">
    <source>
        <dbReference type="SAM" id="MobiDB-lite"/>
    </source>
</evidence>
<organism evidence="3 4">
    <name type="scientific">Candidula unifasciata</name>
    <dbReference type="NCBI Taxonomy" id="100452"/>
    <lineage>
        <taxon>Eukaryota</taxon>
        <taxon>Metazoa</taxon>
        <taxon>Spiralia</taxon>
        <taxon>Lophotrochozoa</taxon>
        <taxon>Mollusca</taxon>
        <taxon>Gastropoda</taxon>
        <taxon>Heterobranchia</taxon>
        <taxon>Euthyneura</taxon>
        <taxon>Panpulmonata</taxon>
        <taxon>Eupulmonata</taxon>
        <taxon>Stylommatophora</taxon>
        <taxon>Helicina</taxon>
        <taxon>Helicoidea</taxon>
        <taxon>Geomitridae</taxon>
        <taxon>Candidula</taxon>
    </lineage>
</organism>
<accession>A0A8S3Z7S7</accession>
<reference evidence="3" key="1">
    <citation type="submission" date="2021-04" db="EMBL/GenBank/DDBJ databases">
        <authorList>
            <consortium name="Molecular Ecology Group"/>
        </authorList>
    </citation>
    <scope>NUCLEOTIDE SEQUENCE</scope>
</reference>
<evidence type="ECO:0000313" key="4">
    <source>
        <dbReference type="Proteomes" id="UP000678393"/>
    </source>
</evidence>
<evidence type="ECO:0000256" key="2">
    <source>
        <dbReference type="SAM" id="SignalP"/>
    </source>
</evidence>
<proteinExistence type="predicted"/>
<dbReference type="Proteomes" id="UP000678393">
    <property type="component" value="Unassembled WGS sequence"/>
</dbReference>
<dbReference type="OrthoDB" id="6161317at2759"/>
<evidence type="ECO:0000313" key="3">
    <source>
        <dbReference type="EMBL" id="CAG5125567.1"/>
    </source>
</evidence>
<protein>
    <submittedName>
        <fullName evidence="3">Uncharacterized protein</fullName>
    </submittedName>
</protein>
<dbReference type="AlphaFoldDB" id="A0A8S3Z7S7"/>
<comment type="caution">
    <text evidence="3">The sequence shown here is derived from an EMBL/GenBank/DDBJ whole genome shotgun (WGS) entry which is preliminary data.</text>
</comment>
<feature type="compositionally biased region" description="Low complexity" evidence="1">
    <location>
        <begin position="126"/>
        <end position="141"/>
    </location>
</feature>
<feature type="region of interest" description="Disordered" evidence="1">
    <location>
        <begin position="118"/>
        <end position="141"/>
    </location>
</feature>
<name>A0A8S3Z7S7_9EUPU</name>
<feature type="chain" id="PRO_5035893716" evidence="2">
    <location>
        <begin position="23"/>
        <end position="141"/>
    </location>
</feature>
<feature type="signal peptide" evidence="2">
    <location>
        <begin position="1"/>
        <end position="22"/>
    </location>
</feature>
<keyword evidence="2" id="KW-0732">Signal</keyword>
<sequence length="141" mass="15522">MAWTINTLVKLVLLALIPLCYSRPSLLDGEDDPGYIQDQESPRRFYVPVEVPLDAIFSSLRAHTQSLHQSSPLLDKRAASGSEGIGSILPKMDEDADLRGMKRKMFWQPLGYLPASVRAHNSPTGSSASENQASSSVFRYG</sequence>
<gene>
    <name evidence="3" type="ORF">CUNI_LOCUS11125</name>
</gene>